<dbReference type="Proteomes" id="UP000191110">
    <property type="component" value="Unassembled WGS sequence"/>
</dbReference>
<proteinExistence type="predicted"/>
<feature type="signal peptide" evidence="1">
    <location>
        <begin position="1"/>
        <end position="21"/>
    </location>
</feature>
<evidence type="ECO:0000259" key="2">
    <source>
        <dbReference type="Pfam" id="PF18914"/>
    </source>
</evidence>
<dbReference type="RefSeq" id="WP_078484178.1">
    <property type="nucleotide sequence ID" value="NZ_MPRL01000050.1"/>
</dbReference>
<keyword evidence="1" id="KW-0732">Signal</keyword>
<comment type="caution">
    <text evidence="3">The sequence shown here is derived from an EMBL/GenBank/DDBJ whole genome shotgun (WGS) entry which is preliminary data.</text>
</comment>
<organism evidence="3 4">
    <name type="scientific">Solemya pervernicosa gill symbiont</name>
    <dbReference type="NCBI Taxonomy" id="642797"/>
    <lineage>
        <taxon>Bacteria</taxon>
        <taxon>Pseudomonadati</taxon>
        <taxon>Pseudomonadota</taxon>
        <taxon>Gammaproteobacteria</taxon>
        <taxon>sulfur-oxidizing symbionts</taxon>
    </lineage>
</organism>
<keyword evidence="4" id="KW-1185">Reference proteome</keyword>
<feature type="domain" description="DUF5666" evidence="2">
    <location>
        <begin position="112"/>
        <end position="179"/>
    </location>
</feature>
<dbReference type="AlphaFoldDB" id="A0A1T2L326"/>
<dbReference type="OrthoDB" id="5614223at2"/>
<gene>
    <name evidence="3" type="ORF">BOW53_11250</name>
</gene>
<protein>
    <recommendedName>
        <fullName evidence="2">DUF5666 domain-containing protein</fullName>
    </recommendedName>
</protein>
<dbReference type="InterPro" id="IPR043724">
    <property type="entry name" value="DUF5666"/>
</dbReference>
<feature type="domain" description="DUF5666" evidence="2">
    <location>
        <begin position="44"/>
        <end position="98"/>
    </location>
</feature>
<evidence type="ECO:0000313" key="3">
    <source>
        <dbReference type="EMBL" id="OOZ39481.1"/>
    </source>
</evidence>
<name>A0A1T2L326_9GAMM</name>
<dbReference type="EMBL" id="MPRL01000050">
    <property type="protein sequence ID" value="OOZ39481.1"/>
    <property type="molecule type" value="Genomic_DNA"/>
</dbReference>
<evidence type="ECO:0000256" key="1">
    <source>
        <dbReference type="SAM" id="SignalP"/>
    </source>
</evidence>
<feature type="chain" id="PRO_5013295394" description="DUF5666 domain-containing protein" evidence="1">
    <location>
        <begin position="22"/>
        <end position="335"/>
    </location>
</feature>
<dbReference type="PROSITE" id="PS51257">
    <property type="entry name" value="PROKAR_LIPOPROTEIN"/>
    <property type="match status" value="1"/>
</dbReference>
<reference evidence="3 4" key="1">
    <citation type="submission" date="2016-11" db="EMBL/GenBank/DDBJ databases">
        <title>Mixed transmission modes and dynamic genome evolution in an obligate animal-bacterial symbiosis.</title>
        <authorList>
            <person name="Russell S.L."/>
            <person name="Corbett-Detig R.B."/>
            <person name="Cavanaugh C.M."/>
        </authorList>
    </citation>
    <scope>NUCLEOTIDE SEQUENCE [LARGE SCALE GENOMIC DNA]</scope>
    <source>
        <strain evidence="3">Sveles-Q1</strain>
    </source>
</reference>
<dbReference type="Pfam" id="PF18914">
    <property type="entry name" value="DUF5666"/>
    <property type="match status" value="3"/>
</dbReference>
<accession>A0A1T2L326</accession>
<sequence length="335" mass="34737">MMAIRHISYLLAIALVTVLSACNSGGSTNVAEGGIGGTGITTSGQITAFGSIWVNGIEFETDSASIFVEGTEEFGDDQDHLDECMVVTVVGTVNADGVSGTADVVRFADEMEGTVDANNVAASNTLTVMSQTVTVTASTCFEDDSGASIASLADIPVNAVVEVSGFSDGQGNIVATRVEVKAGAWTGEELELKGVVDNLNTGAETFEIGALIIDYSSADLSELGATPLTNGLYVEVESESAIVGGVMDADEVELEDEDGEWGHDGDDGEEYELEGVINTIINSEQIEVNGQLVDISDSPEYENGDLSDLSAGVLVTVEGEFDAFGALVASEIEFH</sequence>
<feature type="domain" description="DUF5666" evidence="2">
    <location>
        <begin position="274"/>
        <end position="333"/>
    </location>
</feature>
<evidence type="ECO:0000313" key="4">
    <source>
        <dbReference type="Proteomes" id="UP000191110"/>
    </source>
</evidence>